<dbReference type="AlphaFoldDB" id="G0NPN5"/>
<dbReference type="OMA" id="WAAVVRI"/>
<feature type="transmembrane region" description="Helical" evidence="1">
    <location>
        <begin position="65"/>
        <end position="87"/>
    </location>
</feature>
<dbReference type="GO" id="GO:0005886">
    <property type="term" value="C:plasma membrane"/>
    <property type="evidence" value="ECO:0007669"/>
    <property type="project" value="TreeGrafter"/>
</dbReference>
<feature type="transmembrane region" description="Helical" evidence="1">
    <location>
        <begin position="182"/>
        <end position="202"/>
    </location>
</feature>
<sequence>MLIWRRSPPQTGKYRWLMMFTACFEIFWGLFDYPAEITAHSVGCAFITFRVNTLDTILTPEQSSYVVLTYTAIFGASMAIFAAHFVYRFGSIEPSFGKRFTSGWKFGLLFFFPLFYSFWWAAVVRIWFWKNPEMDEYTREVINKTVGQPIENISYIGTKFYNTDKNGTVTFNKPAWIGVCQMWFMVGTSVGCIFGFGTLCYLRLSDTLSLVSNAANNLQKQLFYALVLQTLIPLVLMHTPITIFFLCPMLNMNTNFATAFILITITLYPAVDPLPSFLIIKSYREAILDVFRALFCLKKTPSQVGLAHSMASINSFGPQFNPSVIQKRNN</sequence>
<evidence type="ECO:0000256" key="1">
    <source>
        <dbReference type="SAM" id="Phobius"/>
    </source>
</evidence>
<dbReference type="InParanoid" id="G0NPN5"/>
<name>G0NPN5_CAEBE</name>
<dbReference type="InterPro" id="IPR019428">
    <property type="entry name" value="7TM_GPCR_serpentine_rcpt_Str"/>
</dbReference>
<keyword evidence="1" id="KW-1133">Transmembrane helix</keyword>
<dbReference type="Pfam" id="PF10326">
    <property type="entry name" value="7TM_GPCR_Str"/>
    <property type="match status" value="1"/>
</dbReference>
<organism evidence="3">
    <name type="scientific">Caenorhabditis brenneri</name>
    <name type="common">Nematode worm</name>
    <dbReference type="NCBI Taxonomy" id="135651"/>
    <lineage>
        <taxon>Eukaryota</taxon>
        <taxon>Metazoa</taxon>
        <taxon>Ecdysozoa</taxon>
        <taxon>Nematoda</taxon>
        <taxon>Chromadorea</taxon>
        <taxon>Rhabditida</taxon>
        <taxon>Rhabditina</taxon>
        <taxon>Rhabditomorpha</taxon>
        <taxon>Rhabditoidea</taxon>
        <taxon>Rhabditidae</taxon>
        <taxon>Peloderinae</taxon>
        <taxon>Caenorhabditis</taxon>
    </lineage>
</organism>
<evidence type="ECO:0000313" key="2">
    <source>
        <dbReference type="EMBL" id="EGT35359.1"/>
    </source>
</evidence>
<reference evidence="3" key="1">
    <citation type="submission" date="2011-07" db="EMBL/GenBank/DDBJ databases">
        <authorList>
            <consortium name="Caenorhabditis brenneri Sequencing and Analysis Consortium"/>
            <person name="Wilson R.K."/>
        </authorList>
    </citation>
    <scope>NUCLEOTIDE SEQUENCE [LARGE SCALE GENOMIC DNA]</scope>
    <source>
        <strain evidence="3">PB2801</strain>
    </source>
</reference>
<feature type="transmembrane region" description="Helical" evidence="1">
    <location>
        <begin position="222"/>
        <end position="246"/>
    </location>
</feature>
<keyword evidence="3" id="KW-1185">Reference proteome</keyword>
<dbReference type="EMBL" id="GL379921">
    <property type="protein sequence ID" value="EGT35359.1"/>
    <property type="molecule type" value="Genomic_DNA"/>
</dbReference>
<protein>
    <submittedName>
        <fullName evidence="2">CBN-STR-190 protein</fullName>
    </submittedName>
</protein>
<dbReference type="Proteomes" id="UP000008068">
    <property type="component" value="Unassembled WGS sequence"/>
</dbReference>
<dbReference type="GO" id="GO:0042048">
    <property type="term" value="P:olfactory behavior"/>
    <property type="evidence" value="ECO:0007669"/>
    <property type="project" value="TreeGrafter"/>
</dbReference>
<accession>G0NPN5</accession>
<keyword evidence="1" id="KW-0472">Membrane</keyword>
<proteinExistence type="predicted"/>
<feature type="transmembrane region" description="Helical" evidence="1">
    <location>
        <begin position="108"/>
        <end position="128"/>
    </location>
</feature>
<feature type="transmembrane region" description="Helical" evidence="1">
    <location>
        <begin position="12"/>
        <end position="31"/>
    </location>
</feature>
<dbReference type="PANTHER" id="PTHR22943">
    <property type="entry name" value="7-TRANSMEMBRANE DOMAIN RECEPTOR C.ELEGANS"/>
    <property type="match status" value="1"/>
</dbReference>
<dbReference type="GO" id="GO:0038022">
    <property type="term" value="F:G protein-coupled olfactory receptor activity"/>
    <property type="evidence" value="ECO:0007669"/>
    <property type="project" value="TreeGrafter"/>
</dbReference>
<keyword evidence="1" id="KW-0812">Transmembrane</keyword>
<gene>
    <name evidence="2" type="primary">Cbn-str-190</name>
    <name evidence="2" type="ORF">CAEBREN_21886</name>
</gene>
<dbReference type="OrthoDB" id="5786227at2759"/>
<dbReference type="SUPFAM" id="SSF81321">
    <property type="entry name" value="Family A G protein-coupled receptor-like"/>
    <property type="match status" value="1"/>
</dbReference>
<evidence type="ECO:0000313" key="3">
    <source>
        <dbReference type="Proteomes" id="UP000008068"/>
    </source>
</evidence>
<dbReference type="HOGENOM" id="CLU_036335_2_0_1"/>
<dbReference type="PANTHER" id="PTHR22943:SF112">
    <property type="entry name" value="SEVEN TM RECEPTOR"/>
    <property type="match status" value="1"/>
</dbReference>
<dbReference type="eggNOG" id="ENOG502TG8N">
    <property type="taxonomic scope" value="Eukaryota"/>
</dbReference>
<feature type="transmembrane region" description="Helical" evidence="1">
    <location>
        <begin position="252"/>
        <end position="271"/>
    </location>
</feature>